<dbReference type="SUPFAM" id="SSF51703">
    <property type="entry name" value="Cobalamin (vitamin B12)-dependent enzymes"/>
    <property type="match status" value="1"/>
</dbReference>
<evidence type="ECO:0000313" key="4">
    <source>
        <dbReference type="EMBL" id="MFC0865467.1"/>
    </source>
</evidence>
<dbReference type="Pfam" id="PF06368">
    <property type="entry name" value="Met_asp_mut_E"/>
    <property type="match status" value="1"/>
</dbReference>
<dbReference type="InterPro" id="IPR006396">
    <property type="entry name" value="Glu_mut_E"/>
</dbReference>
<keyword evidence="1" id="KW-0846">Cobalamin</keyword>
<name>A0ABV6UBD6_9ACTN</name>
<keyword evidence="5" id="KW-1185">Reference proteome</keyword>
<sequence length="437" mass="46623">MTSVTPHRDRPLDGTFAAAVASAGAAGHLVVQPRMGFPTVRQMREGLNAVKAARAHTVGTLTIDSYTRVGDDESARQALDSGADLNGYPIVAHGPDVTRALVDGLVTDGFAIQVRHGSANPVSIIRSLLDAGLDATEGGPVSYCLPYSRTPLRDSVDAWARSCELLAAHPGAHLESFGGCMLGQLCPPGLLLALSLLEGLFFRQHGIRSISLSYAQQTHPGQDTEALLALRKLAAEYLPDTDWHIVLYTYMGVFPRSPEGALALLRDSARLAALTGTERLIVKTTAEAYRIPTIEDNVEALEVAGREAAGPRSGDLLVENGEYGVLAEARALIEAVRELHTDIGQALIRAFGRGLLDVPYCLHADNAQRSRSYIDARGRLQWHSAGAMPIRAAASPTGGLQQADDLLNMLSHVQETYDQAALRQGSRNGPAPALPAR</sequence>
<evidence type="ECO:0000256" key="2">
    <source>
        <dbReference type="ARBA" id="ARBA00023235"/>
    </source>
</evidence>
<dbReference type="Gene3D" id="3.20.20.240">
    <property type="entry name" value="Methylmalonyl-CoA mutase"/>
    <property type="match status" value="1"/>
</dbReference>
<keyword evidence="3" id="KW-0170">Cobalt</keyword>
<dbReference type="InterPro" id="IPR016176">
    <property type="entry name" value="Cbl-dep_enz_cat"/>
</dbReference>
<dbReference type="PIRSF" id="PIRSF001495">
    <property type="entry name" value="Met_asp_mut_epsi"/>
    <property type="match status" value="1"/>
</dbReference>
<keyword evidence="2" id="KW-0413">Isomerase</keyword>
<evidence type="ECO:0000256" key="1">
    <source>
        <dbReference type="ARBA" id="ARBA00022628"/>
    </source>
</evidence>
<proteinExistence type="predicted"/>
<reference evidence="4 5" key="1">
    <citation type="submission" date="2024-09" db="EMBL/GenBank/DDBJ databases">
        <authorList>
            <person name="Sun Q."/>
            <person name="Mori K."/>
        </authorList>
    </citation>
    <scope>NUCLEOTIDE SEQUENCE [LARGE SCALE GENOMIC DNA]</scope>
    <source>
        <strain evidence="4 5">TBRC 1851</strain>
    </source>
</reference>
<gene>
    <name evidence="4" type="ORF">ACFHYQ_24545</name>
</gene>
<dbReference type="Proteomes" id="UP001589870">
    <property type="component" value="Unassembled WGS sequence"/>
</dbReference>
<protein>
    <submittedName>
        <fullName evidence="4">Methylaspartate mutase</fullName>
    </submittedName>
</protein>
<accession>A0ABV6UBD6</accession>
<evidence type="ECO:0000313" key="5">
    <source>
        <dbReference type="Proteomes" id="UP001589870"/>
    </source>
</evidence>
<comment type="caution">
    <text evidence="4">The sequence shown here is derived from an EMBL/GenBank/DDBJ whole genome shotgun (WGS) entry which is preliminary data.</text>
</comment>
<dbReference type="EMBL" id="JBHMQT010000055">
    <property type="protein sequence ID" value="MFC0865467.1"/>
    <property type="molecule type" value="Genomic_DNA"/>
</dbReference>
<evidence type="ECO:0000256" key="3">
    <source>
        <dbReference type="ARBA" id="ARBA00023285"/>
    </source>
</evidence>
<dbReference type="RefSeq" id="WP_394303487.1">
    <property type="nucleotide sequence ID" value="NZ_JBHMQT010000055.1"/>
</dbReference>
<organism evidence="4 5">
    <name type="scientific">Sphaerimonospora cavernae</name>
    <dbReference type="NCBI Taxonomy" id="1740611"/>
    <lineage>
        <taxon>Bacteria</taxon>
        <taxon>Bacillati</taxon>
        <taxon>Actinomycetota</taxon>
        <taxon>Actinomycetes</taxon>
        <taxon>Streptosporangiales</taxon>
        <taxon>Streptosporangiaceae</taxon>
        <taxon>Sphaerimonospora</taxon>
    </lineage>
</organism>